<dbReference type="PANTHER" id="PTHR30151:SF0">
    <property type="entry name" value="ABC TRANSPORTER PERMEASE PROTEIN MJ0413-RELATED"/>
    <property type="match status" value="1"/>
</dbReference>
<feature type="transmembrane region" description="Helical" evidence="7">
    <location>
        <begin position="121"/>
        <end position="143"/>
    </location>
</feature>
<dbReference type="Pfam" id="PF00528">
    <property type="entry name" value="BPD_transp_1"/>
    <property type="match status" value="1"/>
</dbReference>
<keyword evidence="2 7" id="KW-0813">Transport</keyword>
<evidence type="ECO:0000256" key="3">
    <source>
        <dbReference type="ARBA" id="ARBA00022475"/>
    </source>
</evidence>
<keyword evidence="3" id="KW-1003">Cell membrane</keyword>
<evidence type="ECO:0000256" key="4">
    <source>
        <dbReference type="ARBA" id="ARBA00022692"/>
    </source>
</evidence>
<gene>
    <name evidence="9" type="primary">ssuC_4</name>
    <name evidence="9" type="ORF">PIGHUM_00865</name>
</gene>
<dbReference type="OrthoDB" id="8138334at2"/>
<evidence type="ECO:0000256" key="1">
    <source>
        <dbReference type="ARBA" id="ARBA00004651"/>
    </source>
</evidence>
<dbReference type="GO" id="GO:0005886">
    <property type="term" value="C:plasma membrane"/>
    <property type="evidence" value="ECO:0007669"/>
    <property type="project" value="UniProtKB-SubCell"/>
</dbReference>
<dbReference type="SUPFAM" id="SSF161098">
    <property type="entry name" value="MetI-like"/>
    <property type="match status" value="1"/>
</dbReference>
<feature type="transmembrane region" description="Helical" evidence="7">
    <location>
        <begin position="87"/>
        <end position="109"/>
    </location>
</feature>
<feature type="transmembrane region" description="Helical" evidence="7">
    <location>
        <begin position="33"/>
        <end position="55"/>
    </location>
</feature>
<dbReference type="Proteomes" id="UP000277294">
    <property type="component" value="Unassembled WGS sequence"/>
</dbReference>
<organism evidence="9 10">
    <name type="scientific">Pigmentiphaga humi</name>
    <dbReference type="NCBI Taxonomy" id="2478468"/>
    <lineage>
        <taxon>Bacteria</taxon>
        <taxon>Pseudomonadati</taxon>
        <taxon>Pseudomonadota</taxon>
        <taxon>Betaproteobacteria</taxon>
        <taxon>Burkholderiales</taxon>
        <taxon>Alcaligenaceae</taxon>
        <taxon>Pigmentiphaga</taxon>
    </lineage>
</organism>
<evidence type="ECO:0000256" key="2">
    <source>
        <dbReference type="ARBA" id="ARBA00022448"/>
    </source>
</evidence>
<protein>
    <submittedName>
        <fullName evidence="9">Aliphatic sulfonates transport permease protein SsuC</fullName>
    </submittedName>
</protein>
<reference evidence="9 10" key="1">
    <citation type="submission" date="2018-10" db="EMBL/GenBank/DDBJ databases">
        <authorList>
            <person name="Criscuolo A."/>
        </authorList>
    </citation>
    <scope>NUCLEOTIDE SEQUENCE [LARGE SCALE GENOMIC DNA]</scope>
    <source>
        <strain evidence="9">DnA1</strain>
    </source>
</reference>
<dbReference type="EMBL" id="UWPJ01000008">
    <property type="protein sequence ID" value="VCU68807.1"/>
    <property type="molecule type" value="Genomic_DNA"/>
</dbReference>
<dbReference type="GO" id="GO:0055085">
    <property type="term" value="P:transmembrane transport"/>
    <property type="evidence" value="ECO:0007669"/>
    <property type="project" value="InterPro"/>
</dbReference>
<evidence type="ECO:0000256" key="7">
    <source>
        <dbReference type="RuleBase" id="RU363032"/>
    </source>
</evidence>
<evidence type="ECO:0000256" key="6">
    <source>
        <dbReference type="ARBA" id="ARBA00023136"/>
    </source>
</evidence>
<dbReference type="AlphaFoldDB" id="A0A3P4AXQ6"/>
<dbReference type="InterPro" id="IPR035906">
    <property type="entry name" value="MetI-like_sf"/>
</dbReference>
<sequence>MNTSARSTVRVISAPARKSKLSPSATDALRRRVLAVAAPILLLLLWEIAIDLGMADRRLVPPPSGIALTFLDMILSGELLKHIGTTLFRVGCGYGIAIVPAVTLGLMMAMWKPVRYALDPLIAALFPIPKIALMPLLLLAFGFGEMSKIAVVAIAAFFPILINTYSGAAGIEKIYIDAARNFGATPGIMFRRIVLLGAMPMIFTGLRLALGISLLVVVAAEFVAAEDGVGQLIWVSWELLQVDRMFVGVVTMGLLGVLSTLLLQEIEQHVIPWKQR</sequence>
<feature type="domain" description="ABC transmembrane type-1" evidence="8">
    <location>
        <begin position="83"/>
        <end position="267"/>
    </location>
</feature>
<feature type="transmembrane region" description="Helical" evidence="7">
    <location>
        <begin position="245"/>
        <end position="266"/>
    </location>
</feature>
<evidence type="ECO:0000256" key="5">
    <source>
        <dbReference type="ARBA" id="ARBA00022989"/>
    </source>
</evidence>
<evidence type="ECO:0000259" key="8">
    <source>
        <dbReference type="PROSITE" id="PS50928"/>
    </source>
</evidence>
<dbReference type="CDD" id="cd06261">
    <property type="entry name" value="TM_PBP2"/>
    <property type="match status" value="1"/>
</dbReference>
<comment type="similarity">
    <text evidence="7">Belongs to the binding-protein-dependent transport system permease family.</text>
</comment>
<name>A0A3P4AXQ6_9BURK</name>
<keyword evidence="10" id="KW-1185">Reference proteome</keyword>
<evidence type="ECO:0000313" key="10">
    <source>
        <dbReference type="Proteomes" id="UP000277294"/>
    </source>
</evidence>
<keyword evidence="6 7" id="KW-0472">Membrane</keyword>
<evidence type="ECO:0000313" key="9">
    <source>
        <dbReference type="EMBL" id="VCU68807.1"/>
    </source>
</evidence>
<keyword evidence="4 7" id="KW-0812">Transmembrane</keyword>
<feature type="transmembrane region" description="Helical" evidence="7">
    <location>
        <begin position="192"/>
        <end position="225"/>
    </location>
</feature>
<dbReference type="PANTHER" id="PTHR30151">
    <property type="entry name" value="ALKANE SULFONATE ABC TRANSPORTER-RELATED, MEMBRANE SUBUNIT"/>
    <property type="match status" value="1"/>
</dbReference>
<dbReference type="InterPro" id="IPR000515">
    <property type="entry name" value="MetI-like"/>
</dbReference>
<feature type="transmembrane region" description="Helical" evidence="7">
    <location>
        <begin position="149"/>
        <end position="171"/>
    </location>
</feature>
<accession>A0A3P4AXQ6</accession>
<keyword evidence="5 7" id="KW-1133">Transmembrane helix</keyword>
<dbReference type="RefSeq" id="WP_124078027.1">
    <property type="nucleotide sequence ID" value="NZ_UWPJ01000008.1"/>
</dbReference>
<proteinExistence type="inferred from homology"/>
<comment type="subcellular location">
    <subcellularLocation>
        <location evidence="1 7">Cell membrane</location>
        <topology evidence="1 7">Multi-pass membrane protein</topology>
    </subcellularLocation>
</comment>
<dbReference type="PROSITE" id="PS50928">
    <property type="entry name" value="ABC_TM1"/>
    <property type="match status" value="1"/>
</dbReference>
<dbReference type="Gene3D" id="1.10.3720.10">
    <property type="entry name" value="MetI-like"/>
    <property type="match status" value="1"/>
</dbReference>